<dbReference type="GeneID" id="19328953"/>
<feature type="compositionally biased region" description="Basic and acidic residues" evidence="12">
    <location>
        <begin position="359"/>
        <end position="369"/>
    </location>
</feature>
<evidence type="ECO:0000256" key="4">
    <source>
        <dbReference type="ARBA" id="ARBA00022801"/>
    </source>
</evidence>
<keyword evidence="4 10" id="KW-0378">Hydrolase</keyword>
<dbReference type="SMART" id="SM00487">
    <property type="entry name" value="DEXDc"/>
    <property type="match status" value="1"/>
</dbReference>
<keyword evidence="6 10" id="KW-0067">ATP-binding</keyword>
<evidence type="ECO:0000256" key="2">
    <source>
        <dbReference type="ARBA" id="ARBA00022552"/>
    </source>
</evidence>
<dbReference type="PROSITE" id="PS00039">
    <property type="entry name" value="DEAD_ATP_HELICASE"/>
    <property type="match status" value="1"/>
</dbReference>
<feature type="region of interest" description="Disordered" evidence="12">
    <location>
        <begin position="359"/>
        <end position="455"/>
    </location>
</feature>
<feature type="compositionally biased region" description="Acidic residues" evidence="12">
    <location>
        <begin position="445"/>
        <end position="455"/>
    </location>
</feature>
<proteinExistence type="inferred from homology"/>
<keyword evidence="2" id="KW-0698">rRNA processing</keyword>
<dbReference type="HOGENOM" id="CLU_003041_26_4_1"/>
<dbReference type="GO" id="GO:0005730">
    <property type="term" value="C:nucleolus"/>
    <property type="evidence" value="ECO:0007669"/>
    <property type="project" value="UniProtKB-SubCell"/>
</dbReference>
<dbReference type="GO" id="GO:0016787">
    <property type="term" value="F:hydrolase activity"/>
    <property type="evidence" value="ECO:0007669"/>
    <property type="project" value="UniProtKB-KW"/>
</dbReference>
<protein>
    <recommendedName>
        <fullName evidence="11">ATP-dependent RNA helicase</fullName>
        <ecNumber evidence="11">3.6.4.13</ecNumber>
    </recommendedName>
</protein>
<dbReference type="SUPFAM" id="SSF52540">
    <property type="entry name" value="P-loop containing nucleoside triphosphate hydrolases"/>
    <property type="match status" value="1"/>
</dbReference>
<dbReference type="InterPro" id="IPR011545">
    <property type="entry name" value="DEAD/DEAH_box_helicase_dom"/>
</dbReference>
<name>R8BW64_PHAM7</name>
<evidence type="ECO:0000259" key="14">
    <source>
        <dbReference type="PROSITE" id="PS51195"/>
    </source>
</evidence>
<dbReference type="PROSITE" id="PS51195">
    <property type="entry name" value="Q_MOTIF"/>
    <property type="match status" value="1"/>
</dbReference>
<evidence type="ECO:0000313" key="15">
    <source>
        <dbReference type="EMBL" id="EOO03621.1"/>
    </source>
</evidence>
<dbReference type="GO" id="GO:0005524">
    <property type="term" value="F:ATP binding"/>
    <property type="evidence" value="ECO:0007669"/>
    <property type="project" value="UniProtKB-UniRule"/>
</dbReference>
<evidence type="ECO:0000256" key="11">
    <source>
        <dbReference type="RuleBase" id="RU365068"/>
    </source>
</evidence>
<gene>
    <name evidence="15" type="ORF">UCRPA7_813</name>
</gene>
<keyword evidence="3 10" id="KW-0547">Nucleotide-binding</keyword>
<dbReference type="Gene3D" id="3.40.50.300">
    <property type="entry name" value="P-loop containing nucleotide triphosphate hydrolases"/>
    <property type="match status" value="1"/>
</dbReference>
<dbReference type="Proteomes" id="UP000014074">
    <property type="component" value="Unassembled WGS sequence"/>
</dbReference>
<feature type="compositionally biased region" description="Basic and acidic residues" evidence="12">
    <location>
        <begin position="417"/>
        <end position="439"/>
    </location>
</feature>
<dbReference type="GO" id="GO:0006364">
    <property type="term" value="P:rRNA processing"/>
    <property type="evidence" value="ECO:0007669"/>
    <property type="project" value="UniProtKB-KW"/>
</dbReference>
<comment type="catalytic activity">
    <reaction evidence="11">
        <text>ATP + H2O = ADP + phosphate + H(+)</text>
        <dbReference type="Rhea" id="RHEA:13065"/>
        <dbReference type="ChEBI" id="CHEBI:15377"/>
        <dbReference type="ChEBI" id="CHEBI:15378"/>
        <dbReference type="ChEBI" id="CHEBI:30616"/>
        <dbReference type="ChEBI" id="CHEBI:43474"/>
        <dbReference type="ChEBI" id="CHEBI:456216"/>
        <dbReference type="EC" id="3.6.4.13"/>
    </reaction>
</comment>
<dbReference type="InterPro" id="IPR014001">
    <property type="entry name" value="Helicase_ATP-bd"/>
</dbReference>
<feature type="domain" description="DEAD-box RNA helicase Q" evidence="14">
    <location>
        <begin position="15"/>
        <end position="43"/>
    </location>
</feature>
<dbReference type="PROSITE" id="PS51192">
    <property type="entry name" value="HELICASE_ATP_BIND_1"/>
    <property type="match status" value="1"/>
</dbReference>
<feature type="compositionally biased region" description="Basic residues" evidence="12">
    <location>
        <begin position="399"/>
        <end position="408"/>
    </location>
</feature>
<comment type="subcellular location">
    <subcellularLocation>
        <location evidence="1">Nucleus</location>
        <location evidence="1">Nucleolus</location>
    </subcellularLocation>
</comment>
<feature type="compositionally biased region" description="Basic and acidic residues" evidence="12">
    <location>
        <begin position="383"/>
        <end position="398"/>
    </location>
</feature>
<keyword evidence="5 10" id="KW-0347">Helicase</keyword>
<feature type="domain" description="Helicase ATP-binding" evidence="13">
    <location>
        <begin position="46"/>
        <end position="245"/>
    </location>
</feature>
<comment type="function">
    <text evidence="7">ATP-binding RNA helicase involved in the biogenesis of 60S ribosomal subunits. Binds 90S pre-ribosomal particles and dissociates from pre-60S ribosomal particles after processing of 27SB pre-rRNA. Required for the normal formation of 18S rRNA through the processing of pre-rRNAs at sites A0, A1 and A2, and the normal formation of 25S and 5.8S rRNAs through the processing of pre-rRNAs at sites C1 and C2.</text>
</comment>
<organism evidence="15 16">
    <name type="scientific">Phaeoacremonium minimum (strain UCR-PA7)</name>
    <name type="common">Esca disease fungus</name>
    <name type="synonym">Togninia minima</name>
    <dbReference type="NCBI Taxonomy" id="1286976"/>
    <lineage>
        <taxon>Eukaryota</taxon>
        <taxon>Fungi</taxon>
        <taxon>Dikarya</taxon>
        <taxon>Ascomycota</taxon>
        <taxon>Pezizomycotina</taxon>
        <taxon>Sordariomycetes</taxon>
        <taxon>Sordariomycetidae</taxon>
        <taxon>Togniniales</taxon>
        <taxon>Togniniaceae</taxon>
        <taxon>Phaeoacremonium</taxon>
    </lineage>
</organism>
<evidence type="ECO:0000256" key="8">
    <source>
        <dbReference type="ARBA" id="ARBA00038757"/>
    </source>
</evidence>
<comment type="domain">
    <text evidence="11">The Q motif is unique to and characteristic of the DEAD box family of RNA helicases and controls ATP binding and hydrolysis.</text>
</comment>
<evidence type="ECO:0000256" key="6">
    <source>
        <dbReference type="ARBA" id="ARBA00022840"/>
    </source>
</evidence>
<dbReference type="AlphaFoldDB" id="R8BW64"/>
<evidence type="ECO:0000256" key="3">
    <source>
        <dbReference type="ARBA" id="ARBA00022741"/>
    </source>
</evidence>
<comment type="function">
    <text evidence="11">RNA helicase.</text>
</comment>
<dbReference type="InterPro" id="IPR027417">
    <property type="entry name" value="P-loop_NTPase"/>
</dbReference>
<evidence type="ECO:0000256" key="1">
    <source>
        <dbReference type="ARBA" id="ARBA00004604"/>
    </source>
</evidence>
<evidence type="ECO:0000259" key="13">
    <source>
        <dbReference type="PROSITE" id="PS51192"/>
    </source>
</evidence>
<dbReference type="EC" id="3.6.4.13" evidence="11"/>
<comment type="subunit">
    <text evidence="8">Component of pre-60S ribosomal complexes.</text>
</comment>
<evidence type="ECO:0000313" key="16">
    <source>
        <dbReference type="Proteomes" id="UP000014074"/>
    </source>
</evidence>
<dbReference type="KEGG" id="tmn:UCRPA7_813"/>
<dbReference type="GO" id="GO:0003723">
    <property type="term" value="F:RNA binding"/>
    <property type="evidence" value="ECO:0007669"/>
    <property type="project" value="UniProtKB-UniRule"/>
</dbReference>
<evidence type="ECO:0000256" key="12">
    <source>
        <dbReference type="SAM" id="MobiDB-lite"/>
    </source>
</evidence>
<evidence type="ECO:0000256" key="5">
    <source>
        <dbReference type="ARBA" id="ARBA00022806"/>
    </source>
</evidence>
<evidence type="ECO:0000256" key="7">
    <source>
        <dbReference type="ARBA" id="ARBA00037566"/>
    </source>
</evidence>
<evidence type="ECO:0000256" key="10">
    <source>
        <dbReference type="RuleBase" id="RU000492"/>
    </source>
</evidence>
<dbReference type="EMBL" id="KB932817">
    <property type="protein sequence ID" value="EOO03621.1"/>
    <property type="molecule type" value="Genomic_DNA"/>
</dbReference>
<dbReference type="RefSeq" id="XP_007911596.1">
    <property type="nucleotide sequence ID" value="XM_007913405.1"/>
</dbReference>
<reference evidence="16" key="1">
    <citation type="journal article" date="2013" name="Genome Announc.">
        <title>Draft genome sequence of the ascomycete Phaeoacremonium aleophilum strain UCR-PA7, a causal agent of the esca disease complex in grapevines.</title>
        <authorList>
            <person name="Blanco-Ulate B."/>
            <person name="Rolshausen P."/>
            <person name="Cantu D."/>
        </authorList>
    </citation>
    <scope>NUCLEOTIDE SEQUENCE [LARGE SCALE GENOMIC DNA]</scope>
    <source>
        <strain evidence="16">UCR-PA7</strain>
    </source>
</reference>
<evidence type="ECO:0000256" key="9">
    <source>
        <dbReference type="PROSITE-ProRule" id="PRU00552"/>
    </source>
</evidence>
<dbReference type="CDD" id="cd17960">
    <property type="entry name" value="DEADc_DDX55"/>
    <property type="match status" value="1"/>
</dbReference>
<feature type="short sequence motif" description="Q motif" evidence="9">
    <location>
        <begin position="15"/>
        <end position="43"/>
    </location>
</feature>
<dbReference type="Pfam" id="PF23681">
    <property type="entry name" value="CTT_SPB4"/>
    <property type="match status" value="1"/>
</dbReference>
<dbReference type="InterPro" id="IPR056330">
    <property type="entry name" value="CTT_SPB4"/>
</dbReference>
<dbReference type="PANTHER" id="PTHR24031">
    <property type="entry name" value="RNA HELICASE"/>
    <property type="match status" value="1"/>
</dbReference>
<comment type="similarity">
    <text evidence="10">Belongs to the DEAD box helicase family.</text>
</comment>
<dbReference type="GO" id="GO:0003724">
    <property type="term" value="F:RNA helicase activity"/>
    <property type="evidence" value="ECO:0007669"/>
    <property type="project" value="UniProtKB-EC"/>
</dbReference>
<dbReference type="OrthoDB" id="7396459at2759"/>
<dbReference type="eggNOG" id="KOG0345">
    <property type="taxonomic scope" value="Eukaryota"/>
</dbReference>
<accession>R8BW64</accession>
<dbReference type="InterPro" id="IPR000629">
    <property type="entry name" value="RNA-helicase_DEAD-box_CS"/>
</dbReference>
<dbReference type="Pfam" id="PF00270">
    <property type="entry name" value="DEAD"/>
    <property type="match status" value="1"/>
</dbReference>
<keyword evidence="11" id="KW-0694">RNA-binding</keyword>
<sequence length="455" mass="50695">MPPENAPKKKDLRAWDALTPPLSDFILDAVQSMGFSRMTPVQAAVLPLFRKNSDVVVEAVTGSGKTLAFLLPILERILRSEESLKKHYVTGIIVSPTRELAIQIHNVLLSILAFHPASAEILLCLKTEEKRPTTTEPVIVPQLVVGGSTKPQADLAFFVRHSPNLIVATPGRLAELLASPHVHTSSLEVLVLDEADRLLDLGFKGDLQRILGYLPKQRRTGLFSASMSEAVNELIRVGLRNPQRVAVTVKSLKDGGVVEERKTPASLQMTYVITPASKKFPTLMQLLTNLEPRPSKSIVFLRVTDLDWVDLAAGFGLLQLPKMPELKGLDIDRALGLGIDVEAITFKDKSKEKKRQAEIAEREANKDDIDAAAAQRAQKRRKNEAWSEKHERAETRVARREKKQRKREAARLASMTDVEKEEQKKLDKMIEEIRQHNEQQKAGAAEDDSFEGFGN</sequence>
<keyword evidence="16" id="KW-1185">Reference proteome</keyword>
<dbReference type="InterPro" id="IPR014014">
    <property type="entry name" value="RNA_helicase_DEAD_Q_motif"/>
</dbReference>